<dbReference type="PANTHER" id="PTHR24220">
    <property type="entry name" value="IMPORT ATP-BINDING PROTEIN"/>
    <property type="match status" value="1"/>
</dbReference>
<dbReference type="InterPro" id="IPR003439">
    <property type="entry name" value="ABC_transporter-like_ATP-bd"/>
</dbReference>
<dbReference type="FunFam" id="3.40.50.300:FF:000032">
    <property type="entry name" value="Export ABC transporter ATP-binding protein"/>
    <property type="match status" value="1"/>
</dbReference>
<dbReference type="Pfam" id="PF00005">
    <property type="entry name" value="ABC_tran"/>
    <property type="match status" value="1"/>
</dbReference>
<dbReference type="GO" id="GO:0098796">
    <property type="term" value="C:membrane protein complex"/>
    <property type="evidence" value="ECO:0007669"/>
    <property type="project" value="UniProtKB-ARBA"/>
</dbReference>
<keyword evidence="3 5" id="KW-0067">ATP-binding</keyword>
<protein>
    <submittedName>
        <fullName evidence="5">Macrolide ABC transporter ATP-binding protein</fullName>
    </submittedName>
</protein>
<dbReference type="PROSITE" id="PS00211">
    <property type="entry name" value="ABC_TRANSPORTER_1"/>
    <property type="match status" value="1"/>
</dbReference>
<dbReference type="Gene3D" id="3.40.50.300">
    <property type="entry name" value="P-loop containing nucleotide triphosphate hydrolases"/>
    <property type="match status" value="1"/>
</dbReference>
<gene>
    <name evidence="5" type="ORF">C12CBH8_21640</name>
</gene>
<dbReference type="GO" id="GO:0005524">
    <property type="term" value="F:ATP binding"/>
    <property type="evidence" value="ECO:0007669"/>
    <property type="project" value="UniProtKB-KW"/>
</dbReference>
<dbReference type="GO" id="GO:0016887">
    <property type="term" value="F:ATP hydrolysis activity"/>
    <property type="evidence" value="ECO:0007669"/>
    <property type="project" value="InterPro"/>
</dbReference>
<feature type="domain" description="ABC transporter" evidence="4">
    <location>
        <begin position="4"/>
        <end position="233"/>
    </location>
</feature>
<dbReference type="InterPro" id="IPR017911">
    <property type="entry name" value="MacB-like_ATP-bd"/>
</dbReference>
<dbReference type="GO" id="GO:0022857">
    <property type="term" value="F:transmembrane transporter activity"/>
    <property type="evidence" value="ECO:0007669"/>
    <property type="project" value="TreeGrafter"/>
</dbReference>
<dbReference type="PROSITE" id="PS50893">
    <property type="entry name" value="ABC_TRANSPORTER_2"/>
    <property type="match status" value="1"/>
</dbReference>
<organism evidence="5 6">
    <name type="scientific">Solibaculum mannosilyticum</name>
    <dbReference type="NCBI Taxonomy" id="2780922"/>
    <lineage>
        <taxon>Bacteria</taxon>
        <taxon>Bacillati</taxon>
        <taxon>Bacillota</taxon>
        <taxon>Clostridia</taxon>
        <taxon>Eubacteriales</taxon>
        <taxon>Oscillospiraceae</taxon>
        <taxon>Solibaculum</taxon>
    </lineage>
</organism>
<dbReference type="Proteomes" id="UP000593890">
    <property type="component" value="Chromosome"/>
</dbReference>
<dbReference type="CDD" id="cd03255">
    <property type="entry name" value="ABC_MJ0796_LolCDE_FtsE"/>
    <property type="match status" value="1"/>
</dbReference>
<dbReference type="InterPro" id="IPR017871">
    <property type="entry name" value="ABC_transporter-like_CS"/>
</dbReference>
<name>A0A7I8D666_9FIRM</name>
<dbReference type="PANTHER" id="PTHR24220:SF86">
    <property type="entry name" value="ABC TRANSPORTER ABCH.1"/>
    <property type="match status" value="1"/>
</dbReference>
<proteinExistence type="predicted"/>
<dbReference type="InterPro" id="IPR003593">
    <property type="entry name" value="AAA+_ATPase"/>
</dbReference>
<dbReference type="InterPro" id="IPR015854">
    <property type="entry name" value="ABC_transpr_LolD-like"/>
</dbReference>
<accession>A0A7I8D666</accession>
<dbReference type="EMBL" id="AP023321">
    <property type="protein sequence ID" value="BCI61525.1"/>
    <property type="molecule type" value="Genomic_DNA"/>
</dbReference>
<evidence type="ECO:0000313" key="6">
    <source>
        <dbReference type="Proteomes" id="UP000593890"/>
    </source>
</evidence>
<keyword evidence="2" id="KW-0547">Nucleotide-binding</keyword>
<evidence type="ECO:0000313" key="5">
    <source>
        <dbReference type="EMBL" id="BCI61525.1"/>
    </source>
</evidence>
<evidence type="ECO:0000256" key="3">
    <source>
        <dbReference type="ARBA" id="ARBA00022840"/>
    </source>
</evidence>
<dbReference type="AlphaFoldDB" id="A0A7I8D666"/>
<dbReference type="GO" id="GO:0005886">
    <property type="term" value="C:plasma membrane"/>
    <property type="evidence" value="ECO:0007669"/>
    <property type="project" value="TreeGrafter"/>
</dbReference>
<reference evidence="6" key="1">
    <citation type="submission" date="2020-07" db="EMBL/GenBank/DDBJ databases">
        <title>Complete genome sequencing of Clostridia bacterium strain 12CBH8.</title>
        <authorList>
            <person name="Sakamoto M."/>
            <person name="Murakami T."/>
            <person name="Mori H."/>
        </authorList>
    </citation>
    <scope>NUCLEOTIDE SEQUENCE [LARGE SCALE GENOMIC DNA]</scope>
    <source>
        <strain evidence="6">12CBH8</strain>
    </source>
</reference>
<keyword evidence="6" id="KW-1185">Reference proteome</keyword>
<sequence>MALIQLEDLYKIYNPGPNAVHALDGVSLTVQEGEYLAIVGQSGSGKSTLMNILGCLDVPSSGRYLLDGQDVSSLSDNQLSLIRNKQIGFIFQGFNLVSSLNALENVELPLSYRGMGKKQRRLLAMECLEQVGLHNRMHHRPSQMSGGQQQRVAIARAIAAKPSIILADEPTGNLDSVSGREVIQIIEELNRQGRTVILITHDNTIAASAHRIIRLQDGRVVDDHVSQPSDALGAG</sequence>
<evidence type="ECO:0000256" key="2">
    <source>
        <dbReference type="ARBA" id="ARBA00022741"/>
    </source>
</evidence>
<evidence type="ECO:0000259" key="4">
    <source>
        <dbReference type="PROSITE" id="PS50893"/>
    </source>
</evidence>
<dbReference type="KEGG" id="sman:C12CBH8_21640"/>
<dbReference type="SUPFAM" id="SSF52540">
    <property type="entry name" value="P-loop containing nucleoside triphosphate hydrolases"/>
    <property type="match status" value="1"/>
</dbReference>
<evidence type="ECO:0000256" key="1">
    <source>
        <dbReference type="ARBA" id="ARBA00022448"/>
    </source>
</evidence>
<dbReference type="RefSeq" id="WP_343063105.1">
    <property type="nucleotide sequence ID" value="NZ_AP023321.1"/>
</dbReference>
<dbReference type="InterPro" id="IPR027417">
    <property type="entry name" value="P-loop_NTPase"/>
</dbReference>
<keyword evidence="1" id="KW-0813">Transport</keyword>
<dbReference type="SMART" id="SM00382">
    <property type="entry name" value="AAA"/>
    <property type="match status" value="1"/>
</dbReference>